<feature type="signal peptide" evidence="1">
    <location>
        <begin position="1"/>
        <end position="23"/>
    </location>
</feature>
<dbReference type="InterPro" id="IPR011051">
    <property type="entry name" value="RmlC_Cupin_sf"/>
</dbReference>
<gene>
    <name evidence="2" type="ORF">GTH32_15875</name>
</gene>
<evidence type="ECO:0000313" key="3">
    <source>
        <dbReference type="Proteomes" id="UP000470213"/>
    </source>
</evidence>
<sequence>MKRLINTSALALVASLTLAPAFAQENVANVVVASDVNWGFLNPLRGDKSPGAADLWGDRTTDTATGMLVKFKKGFESPPHIHNITYRGIVIEGQMHNDDPEAEKMWMPTGSFWTQPAGENHTTAANGQNNLIYLEIDSGPYLVKPTDAQFDNGERPLNMHADNIVWLDSSELSNITAAGVESTFVWESPLNMTGSMIKLPVGFNGEIITHASEFRAVVISGDVNYSSNEQSTALTLRPASFIESTGKFTHHIQNNGNASATLYIRTNDEYQVN</sequence>
<proteinExistence type="predicted"/>
<dbReference type="EMBL" id="JAAAWN010000026">
    <property type="protein sequence ID" value="NDV92653.1"/>
    <property type="molecule type" value="Genomic_DNA"/>
</dbReference>
<keyword evidence="1" id="KW-0732">Signal</keyword>
<feature type="chain" id="PRO_5030793763" evidence="1">
    <location>
        <begin position="24"/>
        <end position="273"/>
    </location>
</feature>
<accession>A0A7X5LNN4</accession>
<comment type="caution">
    <text evidence="2">The sequence shown here is derived from an EMBL/GenBank/DDBJ whole genome shotgun (WGS) entry which is preliminary data.</text>
</comment>
<organism evidence="2 3">
    <name type="scientific">Alteromonas profundi</name>
    <dbReference type="NCBI Taxonomy" id="2696062"/>
    <lineage>
        <taxon>Bacteria</taxon>
        <taxon>Pseudomonadati</taxon>
        <taxon>Pseudomonadota</taxon>
        <taxon>Gammaproteobacteria</taxon>
        <taxon>Alteromonadales</taxon>
        <taxon>Alteromonadaceae</taxon>
        <taxon>Alteromonas/Salinimonas group</taxon>
        <taxon>Alteromonas</taxon>
    </lineage>
</organism>
<dbReference type="CDD" id="cd06989">
    <property type="entry name" value="cupin_DRT102"/>
    <property type="match status" value="1"/>
</dbReference>
<name>A0A7X5LNN4_9ALTE</name>
<dbReference type="Proteomes" id="UP000470213">
    <property type="component" value="Unassembled WGS sequence"/>
</dbReference>
<dbReference type="SUPFAM" id="SSF51182">
    <property type="entry name" value="RmlC-like cupins"/>
    <property type="match status" value="1"/>
</dbReference>
<dbReference type="Pfam" id="PF14499">
    <property type="entry name" value="DUF4437"/>
    <property type="match status" value="1"/>
</dbReference>
<reference evidence="2 3" key="1">
    <citation type="submission" date="2020-01" db="EMBL/GenBank/DDBJ databases">
        <authorList>
            <person name="Chen J."/>
            <person name="Zhu S."/>
            <person name="Yang J."/>
        </authorList>
    </citation>
    <scope>NUCLEOTIDE SEQUENCE [LARGE SCALE GENOMIC DNA]</scope>
    <source>
        <strain evidence="2 3">345S023</strain>
    </source>
</reference>
<keyword evidence="3" id="KW-1185">Reference proteome</keyword>
<dbReference type="Gene3D" id="2.60.120.10">
    <property type="entry name" value="Jelly Rolls"/>
    <property type="match status" value="1"/>
</dbReference>
<dbReference type="InterPro" id="IPR014710">
    <property type="entry name" value="RmlC-like_jellyroll"/>
</dbReference>
<dbReference type="AlphaFoldDB" id="A0A7X5LNN4"/>
<dbReference type="InterPro" id="IPR028013">
    <property type="entry name" value="DUF4437"/>
</dbReference>
<dbReference type="RefSeq" id="WP_163087570.1">
    <property type="nucleotide sequence ID" value="NZ_JAAAWN010000026.1"/>
</dbReference>
<evidence type="ECO:0000313" key="2">
    <source>
        <dbReference type="EMBL" id="NDV92653.1"/>
    </source>
</evidence>
<protein>
    <submittedName>
        <fullName evidence="2">DUF4437 domain-containing protein</fullName>
    </submittedName>
</protein>
<evidence type="ECO:0000256" key="1">
    <source>
        <dbReference type="SAM" id="SignalP"/>
    </source>
</evidence>